<gene>
    <name evidence="5" type="ORF">APZ42_013312</name>
</gene>
<comment type="caution">
    <text evidence="5">The sequence shown here is derived from an EMBL/GenBank/DDBJ whole genome shotgun (WGS) entry which is preliminary data.</text>
</comment>
<dbReference type="CDD" id="cd00042">
    <property type="entry name" value="CY"/>
    <property type="match status" value="9"/>
</dbReference>
<feature type="region of interest" description="Disordered" evidence="2">
    <location>
        <begin position="931"/>
        <end position="955"/>
    </location>
</feature>
<organism evidence="5 6">
    <name type="scientific">Daphnia magna</name>
    <dbReference type="NCBI Taxonomy" id="35525"/>
    <lineage>
        <taxon>Eukaryota</taxon>
        <taxon>Metazoa</taxon>
        <taxon>Ecdysozoa</taxon>
        <taxon>Arthropoda</taxon>
        <taxon>Crustacea</taxon>
        <taxon>Branchiopoda</taxon>
        <taxon>Diplostraca</taxon>
        <taxon>Cladocera</taxon>
        <taxon>Anomopoda</taxon>
        <taxon>Daphniidae</taxon>
        <taxon>Daphnia</taxon>
    </lineage>
</organism>
<feature type="domain" description="Cystatin" evidence="4">
    <location>
        <begin position="1139"/>
        <end position="1233"/>
    </location>
</feature>
<feature type="compositionally biased region" description="Polar residues" evidence="2">
    <location>
        <begin position="932"/>
        <end position="941"/>
    </location>
</feature>
<dbReference type="EMBL" id="LRGB01000248">
    <property type="protein sequence ID" value="KZS20032.1"/>
    <property type="molecule type" value="Genomic_DNA"/>
</dbReference>
<feature type="domain" description="Cystatin" evidence="4">
    <location>
        <begin position="1267"/>
        <end position="1357"/>
    </location>
</feature>
<dbReference type="STRING" id="35525.A0A162QX71"/>
<evidence type="ECO:0000256" key="3">
    <source>
        <dbReference type="SAM" id="SignalP"/>
    </source>
</evidence>
<evidence type="ECO:0000256" key="1">
    <source>
        <dbReference type="ARBA" id="ARBA00009403"/>
    </source>
</evidence>
<feature type="compositionally biased region" description="Low complexity" evidence="2">
    <location>
        <begin position="463"/>
        <end position="473"/>
    </location>
</feature>
<protein>
    <recommendedName>
        <fullName evidence="4">Cystatin domain-containing protein</fullName>
    </recommendedName>
</protein>
<feature type="domain" description="Cystatin" evidence="4">
    <location>
        <begin position="350"/>
        <end position="442"/>
    </location>
</feature>
<name>A0A162QX71_9CRUS</name>
<feature type="region of interest" description="Disordered" evidence="2">
    <location>
        <begin position="452"/>
        <end position="480"/>
    </location>
</feature>
<dbReference type="Pfam" id="PF16845">
    <property type="entry name" value="SQAPI"/>
    <property type="match status" value="2"/>
</dbReference>
<dbReference type="PANTHER" id="PTHR47364">
    <property type="entry name" value="CYSTEINE PROTEINASE INHIBITOR 5"/>
    <property type="match status" value="1"/>
</dbReference>
<feature type="domain" description="Cystatin" evidence="4">
    <location>
        <begin position="818"/>
        <end position="911"/>
    </location>
</feature>
<dbReference type="InterPro" id="IPR018073">
    <property type="entry name" value="Prot_inh_cystat_CS"/>
</dbReference>
<feature type="region of interest" description="Disordered" evidence="2">
    <location>
        <begin position="331"/>
        <end position="358"/>
    </location>
</feature>
<keyword evidence="3" id="KW-0732">Signal</keyword>
<dbReference type="PROSITE" id="PS00287">
    <property type="entry name" value="CYSTATIN"/>
    <property type="match status" value="3"/>
</dbReference>
<feature type="domain" description="Cystatin" evidence="4">
    <location>
        <begin position="1403"/>
        <end position="1498"/>
    </location>
</feature>
<accession>A0A162QX71</accession>
<keyword evidence="6" id="KW-1185">Reference proteome</keyword>
<evidence type="ECO:0000256" key="2">
    <source>
        <dbReference type="SAM" id="MobiDB-lite"/>
    </source>
</evidence>
<sequence length="1504" mass="161697">MAPHYLTTTAWLIVVVFIVDEVTSNSLFKLRVKRDKRPTGTPISLPIQTTSTDDVFLGGTGSIGSGFIQTNFDESSLTKLQVPGISPTSNVAFTPSIKDDDSLTTLQVPGVSRPNFSSADFDESSLTRLQVPGFSRVPNVSNVGASTDDDESLTKLQVPGISRPNTGSLTSNLDEASLTQLQVPGVSRPNSGSFSPITSDDSSAKRQVSTSLRPAGSKFSAIDVDDAEVKDIAAFVAKALSKTLGRLRLVKIIEAETQDVAGKNYKLTLRLKNLSEDDGKHLICEVVVFDQSWTNTRILRESDCSPTKAPPTSTDDIGLDVANPFSISFPPNAVTDASPTKRQTPSTPRPIGGGYSPIDVDDDVKEIALFAGTAITAKRNAGPAKVTKIVKAESQIVAGTNFKLTLELSQPSAVVEKHIICDVVVFDQPWTKTRLLSEYSCKQNKNPSITTDSIVLDGKGKKSGSSSSTGSDSLPKRETVGTSSSLSAKFSSVDVDDPDVKEMADFAMKVANTAAATSGHSAPVKLVKILKAEWQVVDAVSRNFKLTLELDDGAEESLLCVVSILEESTWKSNSSWTNSRSLTESTCFATRRSATVSVSVVCLRAGHRAVLQKPFFPLVDRNSNMGHKLIATVLFLLIVTELLVDTAALPAPDKRQFLPWIRPKREKIQASSPIKTSLPESHGSNNAGPIGGDFSPIDVEDAEVREIAKFATAAIASSRNSGPLRVTKIVKAESQAVAGTNYKLTLELNQLVSEGDIVCDVVVFDQPWTDTRILSESHCISNKNPSISSNELGLTSSTTAATPLTEAPKRQLPNVSRQIGGGFYPIDVDDAGVKEMAAFAVSSIASSRNSGPAQLTRIAAAESQIVAGTNFKLTLELHQPVAIVDKDIICKVVIFDQPWTKTRILSESNCTKNENPNDSIVDIPSDVEFLTGSEQDTSNTPNKRHIPSSPSNSGFFIPNPELTLVKKGQTSERLIGSGLTKTKVVDGQVNTGTVSSLDDVSLVDLAETLFNNSQIVSVGVPAQNGFSSIDVNDPDVKEIASYAATAISSSRNTINLKLQKILSAETKTLDGTDFKLQYILTLELDHFIAGAKGENLLCKVIVFDQKGTEHRKMTDSLCLPIKNATITSADEVVIDTSTPILSGFSAINVTSPDVAEMAEFAASVISSSKSGPVKLTEIVKAESQIHAAGRNYKLSLKLDNTIKEGSKGNLLCEVIVFYQTWTNTRILSESNCLPIKTSTVAGPRYVPRYKEDVSLPISQLAVTPASNVTDQFFPIDVNDAKVREIASFATGAISANSDSGPVVLLRILRAESQVVAGKNYKLILELFGADRDILLCDVIVFDHPKKKTRILTDSKCTSNKTPTVKIQDSPGPSTSAPTEIDFRNTDWTPFTKRQIPGIPAGLLTSGGFSPVDVDNAEVKEMANFATSSINGASDSPIILQLIKVVDAETKFLFGKNFKLILRVKNMVKGVEGENLLCEVVVFDQSWTNTRKLTESTCFGTRKNT</sequence>
<dbReference type="Gene3D" id="3.10.450.10">
    <property type="match status" value="9"/>
</dbReference>
<feature type="region of interest" description="Disordered" evidence="2">
    <location>
        <begin position="138"/>
        <end position="210"/>
    </location>
</feature>
<feature type="compositionally biased region" description="Polar residues" evidence="2">
    <location>
        <begin position="670"/>
        <end position="687"/>
    </location>
</feature>
<proteinExistence type="inferred from homology"/>
<evidence type="ECO:0000313" key="5">
    <source>
        <dbReference type="EMBL" id="KZS20032.1"/>
    </source>
</evidence>
<comment type="similarity">
    <text evidence="1">Belongs to the cystatin family.</text>
</comment>
<dbReference type="Proteomes" id="UP000076858">
    <property type="component" value="Unassembled WGS sequence"/>
</dbReference>
<dbReference type="GO" id="GO:0004869">
    <property type="term" value="F:cysteine-type endopeptidase inhibitor activity"/>
    <property type="evidence" value="ECO:0007669"/>
    <property type="project" value="InterPro"/>
</dbReference>
<dbReference type="InterPro" id="IPR000010">
    <property type="entry name" value="Cystatin_dom"/>
</dbReference>
<dbReference type="InterPro" id="IPR046350">
    <property type="entry name" value="Cystatin_sf"/>
</dbReference>
<evidence type="ECO:0000313" key="6">
    <source>
        <dbReference type="Proteomes" id="UP000076858"/>
    </source>
</evidence>
<evidence type="ECO:0000259" key="4">
    <source>
        <dbReference type="SMART" id="SM00043"/>
    </source>
</evidence>
<feature type="region of interest" description="Disordered" evidence="2">
    <location>
        <begin position="670"/>
        <end position="692"/>
    </location>
</feature>
<dbReference type="PANTHER" id="PTHR47364:SF2">
    <property type="entry name" value="CYSTEINE PROTEINASE INHIBITOR 5"/>
    <property type="match status" value="1"/>
</dbReference>
<feature type="signal peptide" evidence="3">
    <location>
        <begin position="1"/>
        <end position="24"/>
    </location>
</feature>
<feature type="compositionally biased region" description="Polar residues" evidence="2">
    <location>
        <begin position="163"/>
        <end position="210"/>
    </location>
</feature>
<dbReference type="SUPFAM" id="SSF54403">
    <property type="entry name" value="Cystatin/monellin"/>
    <property type="match status" value="9"/>
</dbReference>
<feature type="chain" id="PRO_5018650261" description="Cystatin domain-containing protein" evidence="3">
    <location>
        <begin position="25"/>
        <end position="1504"/>
    </location>
</feature>
<feature type="compositionally biased region" description="Polar residues" evidence="2">
    <location>
        <begin position="335"/>
        <end position="346"/>
    </location>
</feature>
<dbReference type="SMART" id="SM00043">
    <property type="entry name" value="CY"/>
    <property type="match status" value="7"/>
</dbReference>
<feature type="domain" description="Cystatin" evidence="4">
    <location>
        <begin position="212"/>
        <end position="305"/>
    </location>
</feature>
<feature type="domain" description="Cystatin" evidence="4">
    <location>
        <begin position="689"/>
        <end position="780"/>
    </location>
</feature>
<reference evidence="5 6" key="1">
    <citation type="submission" date="2016-03" db="EMBL/GenBank/DDBJ databases">
        <title>EvidentialGene: Evidence-directed Construction of Genes on Genomes.</title>
        <authorList>
            <person name="Gilbert D.G."/>
            <person name="Choi J.-H."/>
            <person name="Mockaitis K."/>
            <person name="Colbourne J."/>
            <person name="Pfrender M."/>
        </authorList>
    </citation>
    <scope>NUCLEOTIDE SEQUENCE [LARGE SCALE GENOMIC DNA]</scope>
    <source>
        <strain evidence="5 6">Xinb3</strain>
        <tissue evidence="5">Complete organism</tissue>
    </source>
</reference>
<dbReference type="OrthoDB" id="6357437at2759"/>